<feature type="signal peptide" evidence="1">
    <location>
        <begin position="1"/>
        <end position="17"/>
    </location>
</feature>
<dbReference type="AlphaFoldDB" id="A0AAF3EN04"/>
<evidence type="ECO:0000313" key="3">
    <source>
        <dbReference type="WBParaSite" id="MBELARI_LOCUS15419"/>
    </source>
</evidence>
<evidence type="ECO:0000313" key="2">
    <source>
        <dbReference type="Proteomes" id="UP000887575"/>
    </source>
</evidence>
<proteinExistence type="predicted"/>
<keyword evidence="2" id="KW-1185">Reference proteome</keyword>
<organism evidence="2 3">
    <name type="scientific">Mesorhabditis belari</name>
    <dbReference type="NCBI Taxonomy" id="2138241"/>
    <lineage>
        <taxon>Eukaryota</taxon>
        <taxon>Metazoa</taxon>
        <taxon>Ecdysozoa</taxon>
        <taxon>Nematoda</taxon>
        <taxon>Chromadorea</taxon>
        <taxon>Rhabditida</taxon>
        <taxon>Rhabditina</taxon>
        <taxon>Rhabditomorpha</taxon>
        <taxon>Rhabditoidea</taxon>
        <taxon>Rhabditidae</taxon>
        <taxon>Mesorhabditinae</taxon>
        <taxon>Mesorhabditis</taxon>
    </lineage>
</organism>
<keyword evidence="1" id="KW-0732">Signal</keyword>
<feature type="chain" id="PRO_5042093636" evidence="1">
    <location>
        <begin position="18"/>
        <end position="75"/>
    </location>
</feature>
<sequence length="75" mass="8870">MRSILVFCFAIFSIVFTITPQRRAIGFQNGDFNFESISQNQQIQQHFQQRAQFENLLMSRLLAIIEKYNAKNKKI</sequence>
<dbReference type="WBParaSite" id="MBELARI_LOCUS15419">
    <property type="protein sequence ID" value="MBELARI_LOCUS15419"/>
    <property type="gene ID" value="MBELARI_LOCUS15419"/>
</dbReference>
<accession>A0AAF3EN04</accession>
<evidence type="ECO:0000256" key="1">
    <source>
        <dbReference type="SAM" id="SignalP"/>
    </source>
</evidence>
<name>A0AAF3EN04_9BILA</name>
<dbReference type="Proteomes" id="UP000887575">
    <property type="component" value="Unassembled WGS sequence"/>
</dbReference>
<reference evidence="3" key="1">
    <citation type="submission" date="2024-02" db="UniProtKB">
        <authorList>
            <consortium name="WormBaseParasite"/>
        </authorList>
    </citation>
    <scope>IDENTIFICATION</scope>
</reference>
<protein>
    <submittedName>
        <fullName evidence="3">Uncharacterized protein</fullName>
    </submittedName>
</protein>